<keyword evidence="5" id="KW-1185">Reference proteome</keyword>
<dbReference type="AlphaFoldDB" id="A0A3R8QTY3"/>
<dbReference type="SMART" id="SM00894">
    <property type="entry name" value="Excalibur"/>
    <property type="match status" value="1"/>
</dbReference>
<accession>A0A3R8QTY3</accession>
<feature type="region of interest" description="Disordered" evidence="1">
    <location>
        <begin position="42"/>
        <end position="115"/>
    </location>
</feature>
<feature type="signal peptide" evidence="2">
    <location>
        <begin position="1"/>
        <end position="26"/>
    </location>
</feature>
<name>A0A3R8QTY3_9PSEU</name>
<gene>
    <name evidence="4" type="ORF">EIL87_03700</name>
</gene>
<dbReference type="EMBL" id="RSAA01000004">
    <property type="protein sequence ID" value="RRO19441.1"/>
    <property type="molecule type" value="Genomic_DNA"/>
</dbReference>
<keyword evidence="2" id="KW-0732">Signal</keyword>
<proteinExistence type="predicted"/>
<feature type="chain" id="PRO_5018618138" evidence="2">
    <location>
        <begin position="27"/>
        <end position="143"/>
    </location>
</feature>
<evidence type="ECO:0000256" key="2">
    <source>
        <dbReference type="SAM" id="SignalP"/>
    </source>
</evidence>
<evidence type="ECO:0000313" key="4">
    <source>
        <dbReference type="EMBL" id="RRO19441.1"/>
    </source>
</evidence>
<feature type="compositionally biased region" description="Low complexity" evidence="1">
    <location>
        <begin position="71"/>
        <end position="85"/>
    </location>
</feature>
<feature type="domain" description="Excalibur calcium-binding" evidence="3">
    <location>
        <begin position="27"/>
        <end position="64"/>
    </location>
</feature>
<evidence type="ECO:0000259" key="3">
    <source>
        <dbReference type="SMART" id="SM00894"/>
    </source>
</evidence>
<comment type="caution">
    <text evidence="4">The sequence shown here is derived from an EMBL/GenBank/DDBJ whole genome shotgun (WGS) entry which is preliminary data.</text>
</comment>
<protein>
    <submittedName>
        <fullName evidence="4">Calcium-binding protein</fullName>
    </submittedName>
</protein>
<evidence type="ECO:0000313" key="5">
    <source>
        <dbReference type="Proteomes" id="UP000274515"/>
    </source>
</evidence>
<evidence type="ECO:0000256" key="1">
    <source>
        <dbReference type="SAM" id="MobiDB-lite"/>
    </source>
</evidence>
<dbReference type="Proteomes" id="UP000274515">
    <property type="component" value="Unassembled WGS sequence"/>
</dbReference>
<reference evidence="4 5" key="1">
    <citation type="submission" date="2018-11" db="EMBL/GenBank/DDBJ databases">
        <title>Saccharopolyspora rhizosphaerae sp. nov., an actinomycete isolated from rhizosphere soil in Thailand.</title>
        <authorList>
            <person name="Intra B."/>
            <person name="Euanorasetr J."/>
            <person name="Take A."/>
            <person name="Inahashi Y."/>
            <person name="Mori M."/>
            <person name="Panbangred W."/>
            <person name="Matsumoto A."/>
        </authorList>
    </citation>
    <scope>NUCLEOTIDE SEQUENCE [LARGE SCALE GENOMIC DNA]</scope>
    <source>
        <strain evidence="4 5">H219</strain>
    </source>
</reference>
<sequence>MIRRASLAVAALGTASLLTLPGTALAQDRDCPDFANRQEAQAAFEAQPGDPERLDADSDGMACESLGGGAEAAAPAEGSADAPSGVTTSGDEDSGTPPTGGVETGHGGTAESGSHVVPVGLAGAVLLTAGGALVRHRRASSAE</sequence>
<organism evidence="4 5">
    <name type="scientific">Saccharopolyspora rhizosphaerae</name>
    <dbReference type="NCBI Taxonomy" id="2492662"/>
    <lineage>
        <taxon>Bacteria</taxon>
        <taxon>Bacillati</taxon>
        <taxon>Actinomycetota</taxon>
        <taxon>Actinomycetes</taxon>
        <taxon>Pseudonocardiales</taxon>
        <taxon>Pseudonocardiaceae</taxon>
        <taxon>Saccharopolyspora</taxon>
    </lineage>
</organism>
<dbReference type="InterPro" id="IPR008613">
    <property type="entry name" value="Excalibur_Ca-bd_domain"/>
</dbReference>